<dbReference type="AlphaFoldDB" id="A0A9L0T258"/>
<keyword evidence="1" id="KW-1133">Transmembrane helix</keyword>
<dbReference type="GeneTree" id="ENSGT01150000287054"/>
<dbReference type="Ensembl" id="ENSECAT00000088004.1">
    <property type="protein sequence ID" value="ENSECAP00000082375.1"/>
    <property type="gene ID" value="ENSECAG00000053538.1"/>
</dbReference>
<organism evidence="2 3">
    <name type="scientific">Equus caballus</name>
    <name type="common">Horse</name>
    <dbReference type="NCBI Taxonomy" id="9796"/>
    <lineage>
        <taxon>Eukaryota</taxon>
        <taxon>Metazoa</taxon>
        <taxon>Chordata</taxon>
        <taxon>Craniata</taxon>
        <taxon>Vertebrata</taxon>
        <taxon>Euteleostomi</taxon>
        <taxon>Mammalia</taxon>
        <taxon>Eutheria</taxon>
        <taxon>Laurasiatheria</taxon>
        <taxon>Perissodactyla</taxon>
        <taxon>Equidae</taxon>
        <taxon>Equus</taxon>
    </lineage>
</organism>
<feature type="transmembrane region" description="Helical" evidence="1">
    <location>
        <begin position="16"/>
        <end position="37"/>
    </location>
</feature>
<accession>A0A9L0T258</accession>
<keyword evidence="1" id="KW-0472">Membrane</keyword>
<dbReference type="Ensembl" id="ENSECAT00000111741.1">
    <property type="protein sequence ID" value="ENSECAP00000057297.1"/>
    <property type="gene ID" value="ENSECAG00000053538.1"/>
</dbReference>
<feature type="transmembrane region" description="Helical" evidence="1">
    <location>
        <begin position="49"/>
        <end position="74"/>
    </location>
</feature>
<reference evidence="2 3" key="1">
    <citation type="journal article" date="2009" name="Science">
        <title>Genome sequence, comparative analysis, and population genetics of the domestic horse.</title>
        <authorList>
            <consortium name="Broad Institute Genome Sequencing Platform"/>
            <consortium name="Broad Institute Whole Genome Assembly Team"/>
            <person name="Wade C.M."/>
            <person name="Giulotto E."/>
            <person name="Sigurdsson S."/>
            <person name="Zoli M."/>
            <person name="Gnerre S."/>
            <person name="Imsland F."/>
            <person name="Lear T.L."/>
            <person name="Adelson D.L."/>
            <person name="Bailey E."/>
            <person name="Bellone R.R."/>
            <person name="Bloecker H."/>
            <person name="Distl O."/>
            <person name="Edgar R.C."/>
            <person name="Garber M."/>
            <person name="Leeb T."/>
            <person name="Mauceli E."/>
            <person name="MacLeod J.N."/>
            <person name="Penedo M.C.T."/>
            <person name="Raison J.M."/>
            <person name="Sharpe T."/>
            <person name="Vogel J."/>
            <person name="Andersson L."/>
            <person name="Antczak D.F."/>
            <person name="Biagi T."/>
            <person name="Binns M.M."/>
            <person name="Chowdhary B.P."/>
            <person name="Coleman S.J."/>
            <person name="Della Valle G."/>
            <person name="Fryc S."/>
            <person name="Guerin G."/>
            <person name="Hasegawa T."/>
            <person name="Hill E.W."/>
            <person name="Jurka J."/>
            <person name="Kiialainen A."/>
            <person name="Lindgren G."/>
            <person name="Liu J."/>
            <person name="Magnani E."/>
            <person name="Mickelson J.R."/>
            <person name="Murray J."/>
            <person name="Nergadze S.G."/>
            <person name="Onofrio R."/>
            <person name="Pedroni S."/>
            <person name="Piras M.F."/>
            <person name="Raudsepp T."/>
            <person name="Rocchi M."/>
            <person name="Roeed K.H."/>
            <person name="Ryder O.A."/>
            <person name="Searle S."/>
            <person name="Skow L."/>
            <person name="Swinburne J.E."/>
            <person name="Syvaenen A.C."/>
            <person name="Tozaki T."/>
            <person name="Valberg S.J."/>
            <person name="Vaudin M."/>
            <person name="White J.R."/>
            <person name="Zody M.C."/>
            <person name="Lander E.S."/>
            <person name="Lindblad-Toh K."/>
        </authorList>
    </citation>
    <scope>NUCLEOTIDE SEQUENCE [LARGE SCALE GENOMIC DNA]</scope>
    <source>
        <strain evidence="2 3">Thoroughbred</strain>
    </source>
</reference>
<reference evidence="2" key="2">
    <citation type="submission" date="2025-05" db="UniProtKB">
        <authorList>
            <consortium name="Ensembl"/>
        </authorList>
    </citation>
    <scope>IDENTIFICATION</scope>
    <source>
        <strain evidence="2">Thoroughbred</strain>
    </source>
</reference>
<name>A0A9L0T258_HORSE</name>
<sequence>MDILTMLSFPIQEHRLSFHFFVSSISFNNVLLFSVYRSFTSLVKFIPRYFIFFLAIVNEIVFLISLSATLLLVYRNATDFCMLISYPPYIFFLVTLHIFCKLNTN</sequence>
<evidence type="ECO:0000313" key="3">
    <source>
        <dbReference type="Proteomes" id="UP000002281"/>
    </source>
</evidence>
<proteinExistence type="predicted"/>
<keyword evidence="3" id="KW-1185">Reference proteome</keyword>
<evidence type="ECO:0000256" key="1">
    <source>
        <dbReference type="SAM" id="Phobius"/>
    </source>
</evidence>
<evidence type="ECO:0000313" key="2">
    <source>
        <dbReference type="Ensembl" id="ENSECAP00000082375.1"/>
    </source>
</evidence>
<feature type="transmembrane region" description="Helical" evidence="1">
    <location>
        <begin position="86"/>
        <end position="104"/>
    </location>
</feature>
<keyword evidence="1" id="KW-0812">Transmembrane</keyword>
<protein>
    <submittedName>
        <fullName evidence="2">Uncharacterized protein</fullName>
    </submittedName>
</protein>
<dbReference type="Proteomes" id="UP000002281">
    <property type="component" value="Chromosome 15"/>
</dbReference>